<reference evidence="3 4" key="1">
    <citation type="submission" date="2016-07" db="EMBL/GenBank/DDBJ databases">
        <title>Genome analysis of Flavihumibacter stibioxidans YS-17.</title>
        <authorList>
            <person name="Shi K."/>
            <person name="Han Y."/>
            <person name="Wang G."/>
        </authorList>
    </citation>
    <scope>NUCLEOTIDE SEQUENCE [LARGE SCALE GENOMIC DNA]</scope>
    <source>
        <strain evidence="3 4">YS-17</strain>
    </source>
</reference>
<feature type="chain" id="PRO_5047012943" description="DUF2167 domain-containing protein" evidence="2">
    <location>
        <begin position="20"/>
        <end position="306"/>
    </location>
</feature>
<organism evidence="3 4">
    <name type="scientific">Flavihumibacter stibioxidans</name>
    <dbReference type="NCBI Taxonomy" id="1834163"/>
    <lineage>
        <taxon>Bacteria</taxon>
        <taxon>Pseudomonadati</taxon>
        <taxon>Bacteroidota</taxon>
        <taxon>Chitinophagia</taxon>
        <taxon>Chitinophagales</taxon>
        <taxon>Chitinophagaceae</taxon>
        <taxon>Flavihumibacter</taxon>
    </lineage>
</organism>
<dbReference type="Pfam" id="PF09935">
    <property type="entry name" value="DUF2167"/>
    <property type="match status" value="1"/>
</dbReference>
<accession>A0ABR7M7X6</accession>
<comment type="caution">
    <text evidence="3">The sequence shown here is derived from an EMBL/GenBank/DDBJ whole genome shotgun (WGS) entry which is preliminary data.</text>
</comment>
<proteinExistence type="predicted"/>
<evidence type="ECO:0000313" key="3">
    <source>
        <dbReference type="EMBL" id="MBC6491131.1"/>
    </source>
</evidence>
<keyword evidence="1" id="KW-1133">Transmembrane helix</keyword>
<keyword evidence="4" id="KW-1185">Reference proteome</keyword>
<evidence type="ECO:0000256" key="1">
    <source>
        <dbReference type="SAM" id="Phobius"/>
    </source>
</evidence>
<keyword evidence="1" id="KW-0472">Membrane</keyword>
<dbReference type="InterPro" id="IPR018682">
    <property type="entry name" value="DUF2167_membr"/>
</dbReference>
<name>A0ABR7M7X6_9BACT</name>
<keyword evidence="1" id="KW-0812">Transmembrane</keyword>
<protein>
    <recommendedName>
        <fullName evidence="5">DUF2167 domain-containing protein</fullName>
    </recommendedName>
</protein>
<dbReference type="Proteomes" id="UP000765802">
    <property type="component" value="Unassembled WGS sequence"/>
</dbReference>
<dbReference type="EMBL" id="MBUA01000012">
    <property type="protein sequence ID" value="MBC6491131.1"/>
    <property type="molecule type" value="Genomic_DNA"/>
</dbReference>
<sequence length="306" mass="34501">MRKLVITSYALLFSICSMALPEDSTVLLPQADAPIIEKLNHQLDSLENKIKYHTGNITLAGGKFTLRVPDEFLFIDANQSRYILEELWGNLPDPEVDGMIVRKGFQPSRLINDYSFVIGYSDIGHVSSQKVTELNHDKLLAQLKENMDRSNESRINMGLNTMSVTGWVIVPYFDQYKKALYWATRINANGTEEEILNYNLRLMGKTGVIKINAVATLDQLPDIKKTLPLIIAQTRFTAAEAFDAYKEGEDRESHYDMASLIAGKPPTDRFGKLDISWQLVFLVAGLSFLTYRVFSNLKRKAAPATA</sequence>
<feature type="transmembrane region" description="Helical" evidence="1">
    <location>
        <begin position="275"/>
        <end position="294"/>
    </location>
</feature>
<keyword evidence="2" id="KW-0732">Signal</keyword>
<evidence type="ECO:0000256" key="2">
    <source>
        <dbReference type="SAM" id="SignalP"/>
    </source>
</evidence>
<evidence type="ECO:0000313" key="4">
    <source>
        <dbReference type="Proteomes" id="UP000765802"/>
    </source>
</evidence>
<dbReference type="RefSeq" id="WP_187256454.1">
    <property type="nucleotide sequence ID" value="NZ_JBHULF010000014.1"/>
</dbReference>
<evidence type="ECO:0008006" key="5">
    <source>
        <dbReference type="Google" id="ProtNLM"/>
    </source>
</evidence>
<gene>
    <name evidence="3" type="ORF">BC349_08820</name>
</gene>
<feature type="signal peptide" evidence="2">
    <location>
        <begin position="1"/>
        <end position="19"/>
    </location>
</feature>